<proteinExistence type="predicted"/>
<accession>A0AAN7BX57</accession>
<comment type="caution">
    <text evidence="2">The sequence shown here is derived from an EMBL/GenBank/DDBJ whole genome shotgun (WGS) entry which is preliminary data.</text>
</comment>
<sequence>MSFKKDLNSPFPCVNSTSFFLHPLGHCLRAGSITSVIFFTMYNQQPQGMSEPRFNYSYPRLVRYSCHTIAYGQLRRTGSFDHTRFRKFLREDELCHFCINHLLPEPVSKHKSTGGQQANESSEQTLSSSEEISDDDEEVLGEEGDEIIEEEQEYYQPVMFCSQVIRGMNEGPWYWEHEKAAAADAQKTKKNKGKAASVSGMFGRIHLDKGILKRAGRRIKKFFT</sequence>
<gene>
    <name evidence="2" type="ORF">QBC38DRAFT_530591</name>
</gene>
<evidence type="ECO:0000313" key="2">
    <source>
        <dbReference type="EMBL" id="KAK4231102.1"/>
    </source>
</evidence>
<evidence type="ECO:0000256" key="1">
    <source>
        <dbReference type="SAM" id="MobiDB-lite"/>
    </source>
</evidence>
<evidence type="ECO:0000313" key="3">
    <source>
        <dbReference type="Proteomes" id="UP001301958"/>
    </source>
</evidence>
<dbReference type="AlphaFoldDB" id="A0AAN7BX57"/>
<reference evidence="2" key="2">
    <citation type="submission" date="2023-05" db="EMBL/GenBank/DDBJ databases">
        <authorList>
            <consortium name="Lawrence Berkeley National Laboratory"/>
            <person name="Steindorff A."/>
            <person name="Hensen N."/>
            <person name="Bonometti L."/>
            <person name="Westerberg I."/>
            <person name="Brannstrom I.O."/>
            <person name="Guillou S."/>
            <person name="Cros-Aarteil S."/>
            <person name="Calhoun S."/>
            <person name="Haridas S."/>
            <person name="Kuo A."/>
            <person name="Mondo S."/>
            <person name="Pangilinan J."/>
            <person name="Riley R."/>
            <person name="Labutti K."/>
            <person name="Andreopoulos B."/>
            <person name="Lipzen A."/>
            <person name="Chen C."/>
            <person name="Yanf M."/>
            <person name="Daum C."/>
            <person name="Ng V."/>
            <person name="Clum A."/>
            <person name="Ohm R."/>
            <person name="Martin F."/>
            <person name="Silar P."/>
            <person name="Natvig D."/>
            <person name="Lalanne C."/>
            <person name="Gautier V."/>
            <person name="Ament-Velasquez S.L."/>
            <person name="Kruys A."/>
            <person name="Hutchinson M.I."/>
            <person name="Powell A.J."/>
            <person name="Barry K."/>
            <person name="Miller A.N."/>
            <person name="Grigoriev I.V."/>
            <person name="Debuchy R."/>
            <person name="Gladieux P."/>
            <person name="Thoren M.H."/>
            <person name="Johannesson H."/>
        </authorList>
    </citation>
    <scope>NUCLEOTIDE SEQUENCE</scope>
    <source>
        <strain evidence="2">CBS 990.96</strain>
    </source>
</reference>
<dbReference type="Proteomes" id="UP001301958">
    <property type="component" value="Unassembled WGS sequence"/>
</dbReference>
<dbReference type="EMBL" id="MU865294">
    <property type="protein sequence ID" value="KAK4231102.1"/>
    <property type="molecule type" value="Genomic_DNA"/>
</dbReference>
<keyword evidence="3" id="KW-1185">Reference proteome</keyword>
<feature type="region of interest" description="Disordered" evidence="1">
    <location>
        <begin position="109"/>
        <end position="140"/>
    </location>
</feature>
<organism evidence="2 3">
    <name type="scientific">Podospora fimiseda</name>
    <dbReference type="NCBI Taxonomy" id="252190"/>
    <lineage>
        <taxon>Eukaryota</taxon>
        <taxon>Fungi</taxon>
        <taxon>Dikarya</taxon>
        <taxon>Ascomycota</taxon>
        <taxon>Pezizomycotina</taxon>
        <taxon>Sordariomycetes</taxon>
        <taxon>Sordariomycetidae</taxon>
        <taxon>Sordariales</taxon>
        <taxon>Podosporaceae</taxon>
        <taxon>Podospora</taxon>
    </lineage>
</organism>
<protein>
    <submittedName>
        <fullName evidence="2">Uncharacterized protein</fullName>
    </submittedName>
</protein>
<reference evidence="2" key="1">
    <citation type="journal article" date="2023" name="Mol. Phylogenet. Evol.">
        <title>Genome-scale phylogeny and comparative genomics of the fungal order Sordariales.</title>
        <authorList>
            <person name="Hensen N."/>
            <person name="Bonometti L."/>
            <person name="Westerberg I."/>
            <person name="Brannstrom I.O."/>
            <person name="Guillou S."/>
            <person name="Cros-Aarteil S."/>
            <person name="Calhoun S."/>
            <person name="Haridas S."/>
            <person name="Kuo A."/>
            <person name="Mondo S."/>
            <person name="Pangilinan J."/>
            <person name="Riley R."/>
            <person name="LaButti K."/>
            <person name="Andreopoulos B."/>
            <person name="Lipzen A."/>
            <person name="Chen C."/>
            <person name="Yan M."/>
            <person name="Daum C."/>
            <person name="Ng V."/>
            <person name="Clum A."/>
            <person name="Steindorff A."/>
            <person name="Ohm R.A."/>
            <person name="Martin F."/>
            <person name="Silar P."/>
            <person name="Natvig D.O."/>
            <person name="Lalanne C."/>
            <person name="Gautier V."/>
            <person name="Ament-Velasquez S.L."/>
            <person name="Kruys A."/>
            <person name="Hutchinson M.I."/>
            <person name="Powell A.J."/>
            <person name="Barry K."/>
            <person name="Miller A.N."/>
            <person name="Grigoriev I.V."/>
            <person name="Debuchy R."/>
            <person name="Gladieux P."/>
            <person name="Hiltunen Thoren M."/>
            <person name="Johannesson H."/>
        </authorList>
    </citation>
    <scope>NUCLEOTIDE SEQUENCE</scope>
    <source>
        <strain evidence="2">CBS 990.96</strain>
    </source>
</reference>
<feature type="compositionally biased region" description="Low complexity" evidence="1">
    <location>
        <begin position="120"/>
        <end position="130"/>
    </location>
</feature>
<feature type="compositionally biased region" description="Acidic residues" evidence="1">
    <location>
        <begin position="131"/>
        <end position="140"/>
    </location>
</feature>
<name>A0AAN7BX57_9PEZI</name>